<comment type="caution">
    <text evidence="8">The sequence shown here is derived from an EMBL/GenBank/DDBJ whole genome shotgun (WGS) entry which is preliminary data.</text>
</comment>
<evidence type="ECO:0000256" key="4">
    <source>
        <dbReference type="ARBA" id="ARBA00022982"/>
    </source>
</evidence>
<evidence type="ECO:0000256" key="1">
    <source>
        <dbReference type="ARBA" id="ARBA00022448"/>
    </source>
</evidence>
<keyword evidence="5 6" id="KW-0408">Iron</keyword>
<feature type="binding site" description="covalent" evidence="7">
    <location>
        <position position="139"/>
    </location>
    <ligand>
        <name>heme c</name>
        <dbReference type="ChEBI" id="CHEBI:61717"/>
    </ligand>
</feature>
<dbReference type="GO" id="GO:0042597">
    <property type="term" value="C:periplasmic space"/>
    <property type="evidence" value="ECO:0007669"/>
    <property type="project" value="InterPro"/>
</dbReference>
<evidence type="ECO:0000313" key="8">
    <source>
        <dbReference type="EMBL" id="GFE80171.1"/>
    </source>
</evidence>
<evidence type="ECO:0000256" key="2">
    <source>
        <dbReference type="ARBA" id="ARBA00022617"/>
    </source>
</evidence>
<evidence type="ECO:0000256" key="7">
    <source>
        <dbReference type="PIRSR" id="PIRSR000027-2"/>
    </source>
</evidence>
<dbReference type="RefSeq" id="WP_161829683.1">
    <property type="nucleotide sequence ID" value="NZ_BLJO01000007.1"/>
</dbReference>
<dbReference type="InterPro" id="IPR002321">
    <property type="entry name" value="Cyt_c_II"/>
</dbReference>
<evidence type="ECO:0000256" key="6">
    <source>
        <dbReference type="PIRSR" id="PIRSR000027-1"/>
    </source>
</evidence>
<proteinExistence type="predicted"/>
<dbReference type="Pfam" id="PF01322">
    <property type="entry name" value="Cytochrom_C_2"/>
    <property type="match status" value="1"/>
</dbReference>
<keyword evidence="4" id="KW-0249">Electron transport</keyword>
<dbReference type="Gene3D" id="1.20.120.10">
    <property type="entry name" value="Cytochrome c/b562"/>
    <property type="match status" value="1"/>
</dbReference>
<name>A0A829YB78_9GAMM</name>
<dbReference type="InterPro" id="IPR010980">
    <property type="entry name" value="Cyt_c/b562"/>
</dbReference>
<reference evidence="9" key="1">
    <citation type="submission" date="2020-01" db="EMBL/GenBank/DDBJ databases">
        <title>'Steroidobacter agaridevorans' sp. nov., agar-degrading bacteria isolated from rhizosphere soils.</title>
        <authorList>
            <person name="Ikenaga M."/>
            <person name="Kataoka M."/>
            <person name="Murouchi A."/>
            <person name="Katsuragi S."/>
            <person name="Sakai M."/>
        </authorList>
    </citation>
    <scope>NUCLEOTIDE SEQUENCE [LARGE SCALE GENOMIC DNA]</scope>
    <source>
        <strain evidence="9">YU21-B</strain>
    </source>
</reference>
<gene>
    <name evidence="8" type="ORF">GCM10011487_21710</name>
</gene>
<dbReference type="GO" id="GO:0020037">
    <property type="term" value="F:heme binding"/>
    <property type="evidence" value="ECO:0007669"/>
    <property type="project" value="InterPro"/>
</dbReference>
<protein>
    <submittedName>
        <fullName evidence="8">Cytochrome c</fullName>
    </submittedName>
</protein>
<keyword evidence="9" id="KW-1185">Reference proteome</keyword>
<comment type="PTM">
    <text evidence="7">Binds 1 heme group per subunit.</text>
</comment>
<feature type="binding site" description="axial binding residue" evidence="6">
    <location>
        <position position="140"/>
    </location>
    <ligand>
        <name>heme c</name>
        <dbReference type="ChEBI" id="CHEBI:61717"/>
    </ligand>
    <ligandPart>
        <name>Fe</name>
        <dbReference type="ChEBI" id="CHEBI:18248"/>
    </ligandPart>
</feature>
<evidence type="ECO:0000256" key="5">
    <source>
        <dbReference type="ARBA" id="ARBA00023004"/>
    </source>
</evidence>
<keyword evidence="3 6" id="KW-0479">Metal-binding</keyword>
<dbReference type="AlphaFoldDB" id="A0A829YB78"/>
<accession>A0A829YB78</accession>
<dbReference type="PIRSF" id="PIRSF000027">
    <property type="entry name" value="Cytc_c_prime"/>
    <property type="match status" value="1"/>
</dbReference>
<dbReference type="InterPro" id="IPR012127">
    <property type="entry name" value="Cyt_c_prime"/>
</dbReference>
<dbReference type="EMBL" id="BLJN01000002">
    <property type="protein sequence ID" value="GFE80171.1"/>
    <property type="molecule type" value="Genomic_DNA"/>
</dbReference>
<dbReference type="Proteomes" id="UP000445000">
    <property type="component" value="Unassembled WGS sequence"/>
</dbReference>
<keyword evidence="1" id="KW-0813">Transport</keyword>
<evidence type="ECO:0000256" key="3">
    <source>
        <dbReference type="ARBA" id="ARBA00022723"/>
    </source>
</evidence>
<organism evidence="8 9">
    <name type="scientific">Steroidobacter agaridevorans</name>
    <dbReference type="NCBI Taxonomy" id="2695856"/>
    <lineage>
        <taxon>Bacteria</taxon>
        <taxon>Pseudomonadati</taxon>
        <taxon>Pseudomonadota</taxon>
        <taxon>Gammaproteobacteria</taxon>
        <taxon>Steroidobacterales</taxon>
        <taxon>Steroidobacteraceae</taxon>
        <taxon>Steroidobacter</taxon>
    </lineage>
</organism>
<evidence type="ECO:0000313" key="9">
    <source>
        <dbReference type="Proteomes" id="UP000445000"/>
    </source>
</evidence>
<keyword evidence="2 7" id="KW-0349">Heme</keyword>
<feature type="binding site" description="covalent" evidence="7">
    <location>
        <position position="136"/>
    </location>
    <ligand>
        <name>heme c</name>
        <dbReference type="ChEBI" id="CHEBI:61717"/>
    </ligand>
</feature>
<dbReference type="GO" id="GO:0022900">
    <property type="term" value="P:electron transport chain"/>
    <property type="evidence" value="ECO:0007669"/>
    <property type="project" value="InterPro"/>
</dbReference>
<dbReference type="SUPFAM" id="SSF47175">
    <property type="entry name" value="Cytochromes"/>
    <property type="match status" value="1"/>
</dbReference>
<sequence length="149" mass="16147">MIRASKAAAVGIILGVTMLLPMVGHTDDKDVVDYRQHIMKSLEHQTAVLGQILSGAGPAENTLAHMETLALTASVALKSFEAKVPGGAAKPEVWKDWADFSKRMKEFAEKSAEMAKVGREQGVDQAAMLVIEALPCKGCHDVYRDEKKI</sequence>
<dbReference type="PROSITE" id="PS51009">
    <property type="entry name" value="CYTCII"/>
    <property type="match status" value="1"/>
</dbReference>
<dbReference type="GO" id="GO:0009055">
    <property type="term" value="F:electron transfer activity"/>
    <property type="evidence" value="ECO:0007669"/>
    <property type="project" value="InterPro"/>
</dbReference>
<dbReference type="GO" id="GO:0005506">
    <property type="term" value="F:iron ion binding"/>
    <property type="evidence" value="ECO:0007669"/>
    <property type="project" value="InterPro"/>
</dbReference>